<accession>A0ABQ8MJQ0</accession>
<sequence>MFDKSADLKTSAFQNPAIVIAPPPALSSCVNARIFYFIPEHKNWTEAQTYCRLHRTDLATADDQMDYDELLKAIPKDFTDYVWFGLYRTDGTAPWVWSDQSKSVFRSWGIGQPNNSGGAQFCVGASPTGPWNDLECTYQLASVCYTVKKRTIVRLEVKSGHQLNDPAKTEILQQIGKILTEKVMTEDAKLSWKTHQDGNVFQEKTHPKESDVTQQPCLLKTI</sequence>
<gene>
    <name evidence="3" type="ORF">H4Q32_028132</name>
</gene>
<name>A0ABQ8MJQ0_LABRO</name>
<dbReference type="Gene3D" id="3.10.100.10">
    <property type="entry name" value="Mannose-Binding Protein A, subunit A"/>
    <property type="match status" value="1"/>
</dbReference>
<keyword evidence="1" id="KW-1015">Disulfide bond</keyword>
<protein>
    <submittedName>
        <fullName evidence="3">Lactose-binding lectin l-2</fullName>
    </submittedName>
</protein>
<reference evidence="3 4" key="1">
    <citation type="submission" date="2022-01" db="EMBL/GenBank/DDBJ databases">
        <title>A high-quality chromosome-level genome assembly of rohu carp, Labeo rohita.</title>
        <authorList>
            <person name="Arick M.A. II"/>
            <person name="Hsu C.-Y."/>
            <person name="Magbanua Z."/>
            <person name="Pechanova O."/>
            <person name="Grover C."/>
            <person name="Miller E."/>
            <person name="Thrash A."/>
            <person name="Ezzel L."/>
            <person name="Alam S."/>
            <person name="Benzie J."/>
            <person name="Hamilton M."/>
            <person name="Karsi A."/>
            <person name="Lawrence M.L."/>
            <person name="Peterson D.G."/>
        </authorList>
    </citation>
    <scope>NUCLEOTIDE SEQUENCE [LARGE SCALE GENOMIC DNA]</scope>
    <source>
        <strain evidence="4">BAU-BD-2019</strain>
        <tissue evidence="3">Blood</tissue>
    </source>
</reference>
<dbReference type="EMBL" id="JACTAM010000007">
    <property type="protein sequence ID" value="KAI2663097.1"/>
    <property type="molecule type" value="Genomic_DNA"/>
</dbReference>
<comment type="caution">
    <text evidence="3">The sequence shown here is derived from an EMBL/GenBank/DDBJ whole genome shotgun (WGS) entry which is preliminary data.</text>
</comment>
<evidence type="ECO:0000313" key="4">
    <source>
        <dbReference type="Proteomes" id="UP000830375"/>
    </source>
</evidence>
<dbReference type="PROSITE" id="PS00615">
    <property type="entry name" value="C_TYPE_LECTIN_1"/>
    <property type="match status" value="1"/>
</dbReference>
<dbReference type="InterPro" id="IPR001304">
    <property type="entry name" value="C-type_lectin-like"/>
</dbReference>
<dbReference type="InterPro" id="IPR018378">
    <property type="entry name" value="C-type_lectin_CS"/>
</dbReference>
<evidence type="ECO:0000313" key="3">
    <source>
        <dbReference type="EMBL" id="KAI2663097.1"/>
    </source>
</evidence>
<keyword evidence="4" id="KW-1185">Reference proteome</keyword>
<dbReference type="SUPFAM" id="SSF56436">
    <property type="entry name" value="C-type lectin-like"/>
    <property type="match status" value="1"/>
</dbReference>
<organism evidence="3 4">
    <name type="scientific">Labeo rohita</name>
    <name type="common">Indian major carp</name>
    <name type="synonym">Cyprinus rohita</name>
    <dbReference type="NCBI Taxonomy" id="84645"/>
    <lineage>
        <taxon>Eukaryota</taxon>
        <taxon>Metazoa</taxon>
        <taxon>Chordata</taxon>
        <taxon>Craniata</taxon>
        <taxon>Vertebrata</taxon>
        <taxon>Euteleostomi</taxon>
        <taxon>Actinopterygii</taxon>
        <taxon>Neopterygii</taxon>
        <taxon>Teleostei</taxon>
        <taxon>Ostariophysi</taxon>
        <taxon>Cypriniformes</taxon>
        <taxon>Cyprinidae</taxon>
        <taxon>Labeoninae</taxon>
        <taxon>Labeonini</taxon>
        <taxon>Labeo</taxon>
    </lineage>
</organism>
<evidence type="ECO:0000259" key="2">
    <source>
        <dbReference type="PROSITE" id="PS50041"/>
    </source>
</evidence>
<dbReference type="PANTHER" id="PTHR45784">
    <property type="entry name" value="C-TYPE LECTIN DOMAIN FAMILY 20 MEMBER A-RELATED"/>
    <property type="match status" value="1"/>
</dbReference>
<feature type="domain" description="C-type lectin" evidence="2">
    <location>
        <begin position="30"/>
        <end position="145"/>
    </location>
</feature>
<dbReference type="Proteomes" id="UP000830375">
    <property type="component" value="Unassembled WGS sequence"/>
</dbReference>
<dbReference type="PROSITE" id="PS51257">
    <property type="entry name" value="PROKAR_LIPOPROTEIN"/>
    <property type="match status" value="1"/>
</dbReference>
<proteinExistence type="predicted"/>
<dbReference type="InterPro" id="IPR016187">
    <property type="entry name" value="CTDL_fold"/>
</dbReference>
<dbReference type="InterPro" id="IPR016186">
    <property type="entry name" value="C-type_lectin-like/link_sf"/>
</dbReference>
<evidence type="ECO:0000256" key="1">
    <source>
        <dbReference type="ARBA" id="ARBA00023157"/>
    </source>
</evidence>
<dbReference type="Pfam" id="PF00059">
    <property type="entry name" value="Lectin_C"/>
    <property type="match status" value="1"/>
</dbReference>
<dbReference type="PROSITE" id="PS50041">
    <property type="entry name" value="C_TYPE_LECTIN_2"/>
    <property type="match status" value="1"/>
</dbReference>
<dbReference type="PANTHER" id="PTHR45784:SF3">
    <property type="entry name" value="C-TYPE LECTIN DOMAIN FAMILY 4 MEMBER K-LIKE-RELATED"/>
    <property type="match status" value="1"/>
</dbReference>
<dbReference type="SMART" id="SM00034">
    <property type="entry name" value="CLECT"/>
    <property type="match status" value="1"/>
</dbReference>